<comment type="caution">
    <text evidence="5">The sequence shown here is derived from an EMBL/GenBank/DDBJ whole genome shotgun (WGS) entry which is preliminary data.</text>
</comment>
<reference evidence="5 6" key="1">
    <citation type="submission" date="2018-06" db="EMBL/GenBank/DDBJ databases">
        <title>Sphaerisporangium craniellae sp. nov., isolated from a marine sponge in the South China Sea.</title>
        <authorList>
            <person name="Li L."/>
        </authorList>
    </citation>
    <scope>NUCLEOTIDE SEQUENCE [LARGE SCALE GENOMIC DNA]</scope>
    <source>
        <strain evidence="5 6">CCTCC AA 208026</strain>
    </source>
</reference>
<name>A0A367EKL1_9ACTN</name>
<evidence type="ECO:0000256" key="2">
    <source>
        <dbReference type="PIRSR" id="PIRSR000390-1"/>
    </source>
</evidence>
<keyword evidence="3 4" id="KW-0663">Pyridoxal phosphate</keyword>
<evidence type="ECO:0000256" key="3">
    <source>
        <dbReference type="PIRSR" id="PIRSR000390-2"/>
    </source>
</evidence>
<evidence type="ECO:0000256" key="1">
    <source>
        <dbReference type="ARBA" id="ARBA00001933"/>
    </source>
</evidence>
<protein>
    <submittedName>
        <fullName evidence="5">DegT/DnrJ/EryC1/StrS aminotransferase</fullName>
    </submittedName>
</protein>
<dbReference type="AlphaFoldDB" id="A0A367EKL1"/>
<dbReference type="GO" id="GO:0008483">
    <property type="term" value="F:transaminase activity"/>
    <property type="evidence" value="ECO:0007669"/>
    <property type="project" value="UniProtKB-KW"/>
</dbReference>
<evidence type="ECO:0000313" key="5">
    <source>
        <dbReference type="EMBL" id="RCG17917.1"/>
    </source>
</evidence>
<feature type="modified residue" description="N6-(pyridoxal phosphate)lysine" evidence="3">
    <location>
        <position position="198"/>
    </location>
</feature>
<dbReference type="GO" id="GO:0030170">
    <property type="term" value="F:pyridoxal phosphate binding"/>
    <property type="evidence" value="ECO:0007669"/>
    <property type="project" value="TreeGrafter"/>
</dbReference>
<gene>
    <name evidence="5" type="ORF">DQ384_39435</name>
</gene>
<comment type="cofactor">
    <cofactor evidence="1">
        <name>pyridoxal 5'-phosphate</name>
        <dbReference type="ChEBI" id="CHEBI:597326"/>
    </cofactor>
</comment>
<dbReference type="PIRSF" id="PIRSF000390">
    <property type="entry name" value="PLP_StrS"/>
    <property type="match status" value="1"/>
</dbReference>
<evidence type="ECO:0000313" key="6">
    <source>
        <dbReference type="Proteomes" id="UP000253094"/>
    </source>
</evidence>
<organism evidence="5 6">
    <name type="scientific">Sphaerisporangium album</name>
    <dbReference type="NCBI Taxonomy" id="509200"/>
    <lineage>
        <taxon>Bacteria</taxon>
        <taxon>Bacillati</taxon>
        <taxon>Actinomycetota</taxon>
        <taxon>Actinomycetes</taxon>
        <taxon>Streptosporangiales</taxon>
        <taxon>Streptosporangiaceae</taxon>
        <taxon>Sphaerisporangium</taxon>
    </lineage>
</organism>
<evidence type="ECO:0000256" key="4">
    <source>
        <dbReference type="RuleBase" id="RU004508"/>
    </source>
</evidence>
<keyword evidence="5" id="KW-0808">Transferase</keyword>
<dbReference type="PANTHER" id="PTHR30244">
    <property type="entry name" value="TRANSAMINASE"/>
    <property type="match status" value="1"/>
</dbReference>
<comment type="similarity">
    <text evidence="4">Belongs to the DegT/DnrJ/EryC1 family.</text>
</comment>
<keyword evidence="6" id="KW-1185">Reference proteome</keyword>
<dbReference type="Gene3D" id="3.90.1150.10">
    <property type="entry name" value="Aspartate Aminotransferase, domain 1"/>
    <property type="match status" value="1"/>
</dbReference>
<dbReference type="InterPro" id="IPR015424">
    <property type="entry name" value="PyrdxlP-dep_Trfase"/>
</dbReference>
<feature type="active site" description="Proton acceptor" evidence="2">
    <location>
        <position position="198"/>
    </location>
</feature>
<dbReference type="GO" id="GO:0000271">
    <property type="term" value="P:polysaccharide biosynthetic process"/>
    <property type="evidence" value="ECO:0007669"/>
    <property type="project" value="TreeGrafter"/>
</dbReference>
<dbReference type="OrthoDB" id="9804264at2"/>
<dbReference type="EMBL" id="QOIL01000039">
    <property type="protein sequence ID" value="RCG17917.1"/>
    <property type="molecule type" value="Genomic_DNA"/>
</dbReference>
<dbReference type="InterPro" id="IPR015422">
    <property type="entry name" value="PyrdxlP-dep_Trfase_small"/>
</dbReference>
<dbReference type="PANTHER" id="PTHR30244:SF34">
    <property type="entry name" value="DTDP-4-AMINO-4,6-DIDEOXYGALACTOSE TRANSAMINASE"/>
    <property type="match status" value="1"/>
</dbReference>
<dbReference type="Gene3D" id="3.40.640.10">
    <property type="entry name" value="Type I PLP-dependent aspartate aminotransferase-like (Major domain)"/>
    <property type="match status" value="1"/>
</dbReference>
<proteinExistence type="inferred from homology"/>
<dbReference type="Proteomes" id="UP000253094">
    <property type="component" value="Unassembled WGS sequence"/>
</dbReference>
<accession>A0A367EKL1</accession>
<dbReference type="SUPFAM" id="SSF53383">
    <property type="entry name" value="PLP-dependent transferases"/>
    <property type="match status" value="1"/>
</dbReference>
<keyword evidence="5" id="KW-0032">Aminotransferase</keyword>
<dbReference type="Pfam" id="PF01041">
    <property type="entry name" value="DegT_DnrJ_EryC1"/>
    <property type="match status" value="1"/>
</dbReference>
<dbReference type="InterPro" id="IPR015421">
    <property type="entry name" value="PyrdxlP-dep_Trfase_major"/>
</dbReference>
<dbReference type="InterPro" id="IPR000653">
    <property type="entry name" value="DegT/StrS_aminotransferase"/>
</dbReference>
<sequence>MSNLTWPREPALGGWYTGEEQAVAAQVIAESADWRTGFRARACERQFEAAFTAYIGTSHAVATSSGGAALDMVLESLDLEPGDEVISCAINFVGTHVSVLRHGGRLILCEPDPVTLNIDPADVEHRISPRTRAIVATHMNGMPADIGALLEVARRHPHPRHGPPQVIGDAARACGAIHHGARVGTAAWASIFSFQSKKPMTTLGNGGMVVTDDALLASRIRRLRSFGKNQELGANRKMGKVEAAVGLVQLRRLDEMNAARVALARARTTILRTLDGLIVPVEPDGLEPIYYRYNALVPPHLRGHGRDRVIQTLEGEFGVGCIVADPPTYRTHPLIAAHVAGQRCPVADDVADRLLCPFLHPLLTPADNTAIAEAVIDAITRLS</sequence>
<dbReference type="RefSeq" id="WP_114034003.1">
    <property type="nucleotide sequence ID" value="NZ_QOIL01000039.1"/>
</dbReference>